<gene>
    <name evidence="1" type="ORF">CHRIB12_LOCUS19342</name>
</gene>
<dbReference type="AlphaFoldDB" id="A0A916EG48"/>
<name>A0A916EG48_9GLOM</name>
<proteinExistence type="predicted"/>
<dbReference type="Proteomes" id="UP000684084">
    <property type="component" value="Unassembled WGS sequence"/>
</dbReference>
<dbReference type="VEuPathDB" id="FungiDB:RhiirFUN_002203"/>
<protein>
    <submittedName>
        <fullName evidence="1">Uncharacterized protein</fullName>
    </submittedName>
</protein>
<organism evidence="1 2">
    <name type="scientific">Rhizophagus irregularis</name>
    <dbReference type="NCBI Taxonomy" id="588596"/>
    <lineage>
        <taxon>Eukaryota</taxon>
        <taxon>Fungi</taxon>
        <taxon>Fungi incertae sedis</taxon>
        <taxon>Mucoromycota</taxon>
        <taxon>Glomeromycotina</taxon>
        <taxon>Glomeromycetes</taxon>
        <taxon>Glomerales</taxon>
        <taxon>Glomeraceae</taxon>
        <taxon>Rhizophagus</taxon>
    </lineage>
</organism>
<accession>A0A916EG48</accession>
<evidence type="ECO:0000313" key="1">
    <source>
        <dbReference type="EMBL" id="CAB5385493.1"/>
    </source>
</evidence>
<dbReference type="OrthoDB" id="2306626at2759"/>
<dbReference type="EMBL" id="CAGKOT010000053">
    <property type="protein sequence ID" value="CAB5385493.1"/>
    <property type="molecule type" value="Genomic_DNA"/>
</dbReference>
<sequence length="74" mass="8590">MDTMINVRITLKGNLNESSICTRPLTICKLLSKVHRGLGFTNFFSRLYEINFFGQDNAPQFFFAEVKNNKKKNE</sequence>
<evidence type="ECO:0000313" key="2">
    <source>
        <dbReference type="Proteomes" id="UP000684084"/>
    </source>
</evidence>
<reference evidence="1" key="1">
    <citation type="submission" date="2020-05" db="EMBL/GenBank/DDBJ databases">
        <authorList>
            <person name="Rincon C."/>
            <person name="Sanders R I."/>
            <person name="Robbins C."/>
            <person name="Chaturvedi A."/>
        </authorList>
    </citation>
    <scope>NUCLEOTIDE SEQUENCE</scope>
    <source>
        <strain evidence="1">CHB12</strain>
    </source>
</reference>
<comment type="caution">
    <text evidence="1">The sequence shown here is derived from an EMBL/GenBank/DDBJ whole genome shotgun (WGS) entry which is preliminary data.</text>
</comment>